<sequence length="187" mass="21690">MIPMMPAPVKGIVLNLDVLDLPEFHGVMDEHFVLLTIPSGIVLSDIRNHEELLHSEVVRSFKTKEPLELALMAVPESIMRNEIGMERIEYRYYYPPKNSRWKRKVKWKEMRGFVRQGITVEGRVTQINQSGERVLIEIRPSGIPMYLDLPYEKFSRLEIRTGDFITVSFPWFYARAVKGGDIDGPDL</sequence>
<name>A0A4Y5SN51_9EURY</name>
<evidence type="ECO:0000313" key="2">
    <source>
        <dbReference type="Proteomes" id="UP000306007"/>
    </source>
</evidence>
<protein>
    <submittedName>
        <fullName evidence="1">Uncharacterized protein</fullName>
    </submittedName>
</protein>
<dbReference type="RefSeq" id="WP_139680849.1">
    <property type="nucleotide sequence ID" value="NZ_CP040846.1"/>
</dbReference>
<dbReference type="OrthoDB" id="381637at2157"/>
<reference evidence="1 2" key="1">
    <citation type="submission" date="2019-06" db="EMBL/GenBank/DDBJ databases">
        <title>Thermococcus indicus sp. nov., a Fe(III)-reducing hyperthermophilic archaeon isolated from the Onnuri vent field of the Central Indian Ocean ridge.</title>
        <authorList>
            <person name="Lim J.K."/>
            <person name="Kim Y.J."/>
            <person name="Kwon K.K."/>
        </authorList>
    </citation>
    <scope>NUCLEOTIDE SEQUENCE [LARGE SCALE GENOMIC DNA]</scope>
    <source>
        <strain evidence="1 2">IOH1</strain>
    </source>
</reference>
<gene>
    <name evidence="1" type="ORF">FH039_07755</name>
</gene>
<dbReference type="GeneID" id="40475069"/>
<dbReference type="EMBL" id="CP040846">
    <property type="protein sequence ID" value="QDA31511.1"/>
    <property type="molecule type" value="Genomic_DNA"/>
</dbReference>
<proteinExistence type="predicted"/>
<accession>A0A4Y5SN51</accession>
<keyword evidence="2" id="KW-1185">Reference proteome</keyword>
<organism evidence="1 2">
    <name type="scientific">Thermococcus indicus</name>
    <dbReference type="NCBI Taxonomy" id="2586643"/>
    <lineage>
        <taxon>Archaea</taxon>
        <taxon>Methanobacteriati</taxon>
        <taxon>Methanobacteriota</taxon>
        <taxon>Thermococci</taxon>
        <taxon>Thermococcales</taxon>
        <taxon>Thermococcaceae</taxon>
        <taxon>Thermococcus</taxon>
    </lineage>
</organism>
<dbReference type="AlphaFoldDB" id="A0A4Y5SN51"/>
<dbReference type="Proteomes" id="UP000306007">
    <property type="component" value="Chromosome"/>
</dbReference>
<dbReference type="KEGG" id="tic:FH039_07755"/>
<evidence type="ECO:0000313" key="1">
    <source>
        <dbReference type="EMBL" id="QDA31511.1"/>
    </source>
</evidence>